<name>A0A662Z9J3_9GAMM</name>
<dbReference type="RefSeq" id="WP_074840777.1">
    <property type="nucleotide sequence ID" value="NZ_CP047056.1"/>
</dbReference>
<keyword evidence="1" id="KW-0472">Membrane</keyword>
<reference evidence="2 3" key="1">
    <citation type="submission" date="2016-10" db="EMBL/GenBank/DDBJ databases">
        <authorList>
            <person name="Varghese N."/>
            <person name="Submissions S."/>
        </authorList>
    </citation>
    <scope>NUCLEOTIDE SEQUENCE [LARGE SCALE GENOMIC DNA]</scope>
    <source>
        <strain evidence="2 3">22B</strain>
    </source>
</reference>
<proteinExistence type="predicted"/>
<protein>
    <submittedName>
        <fullName evidence="2">Uncharacterized protein</fullName>
    </submittedName>
</protein>
<dbReference type="EMBL" id="FOSF01000027">
    <property type="protein sequence ID" value="SFK12097.1"/>
    <property type="molecule type" value="Genomic_DNA"/>
</dbReference>
<keyword evidence="1" id="KW-1133">Transmembrane helix</keyword>
<sequence>MTRTRRKTDDPALLLKNYGFTPRKALKLFVFSLFFSSLGMLILAFWIHVSFYSLARNLSGEMLQTFSHLNSIYTNDTLYNGNLLDSERYPFEIKKKIGPKDLTLSSHQPLVRVKGQKRQLSDNIYEVRFVNVWKQPSDRILK</sequence>
<feature type="transmembrane region" description="Helical" evidence="1">
    <location>
        <begin position="28"/>
        <end position="49"/>
    </location>
</feature>
<dbReference type="AlphaFoldDB" id="A0A662Z9J3"/>
<gene>
    <name evidence="2" type="ORF">SAMN04487865_102717</name>
</gene>
<dbReference type="OrthoDB" id="7062796at2"/>
<accession>A0A662Z9J3</accession>
<evidence type="ECO:0000313" key="2">
    <source>
        <dbReference type="EMBL" id="SFK12097.1"/>
    </source>
</evidence>
<keyword evidence="1" id="KW-0812">Transmembrane</keyword>
<evidence type="ECO:0000256" key="1">
    <source>
        <dbReference type="SAM" id="Phobius"/>
    </source>
</evidence>
<dbReference type="Proteomes" id="UP000243374">
    <property type="component" value="Unassembled WGS sequence"/>
</dbReference>
<organism evidence="2 3">
    <name type="scientific">Succinivibrio dextrinosolvens</name>
    <dbReference type="NCBI Taxonomy" id="83771"/>
    <lineage>
        <taxon>Bacteria</taxon>
        <taxon>Pseudomonadati</taxon>
        <taxon>Pseudomonadota</taxon>
        <taxon>Gammaproteobacteria</taxon>
        <taxon>Aeromonadales</taxon>
        <taxon>Succinivibrionaceae</taxon>
        <taxon>Succinivibrio</taxon>
    </lineage>
</organism>
<keyword evidence="3" id="KW-1185">Reference proteome</keyword>
<evidence type="ECO:0000313" key="3">
    <source>
        <dbReference type="Proteomes" id="UP000243374"/>
    </source>
</evidence>